<comment type="caution">
    <text evidence="2">The sequence shown here is derived from an EMBL/GenBank/DDBJ whole genome shotgun (WGS) entry which is preliminary data.</text>
</comment>
<proteinExistence type="predicted"/>
<gene>
    <name evidence="2" type="ORF">ACHAWO_013080</name>
</gene>
<keyword evidence="3" id="KW-1185">Reference proteome</keyword>
<dbReference type="AlphaFoldDB" id="A0ABD3NIB0"/>
<organism evidence="2 3">
    <name type="scientific">Cyclotella atomus</name>
    <dbReference type="NCBI Taxonomy" id="382360"/>
    <lineage>
        <taxon>Eukaryota</taxon>
        <taxon>Sar</taxon>
        <taxon>Stramenopiles</taxon>
        <taxon>Ochrophyta</taxon>
        <taxon>Bacillariophyta</taxon>
        <taxon>Coscinodiscophyceae</taxon>
        <taxon>Thalassiosirophycidae</taxon>
        <taxon>Stephanodiscales</taxon>
        <taxon>Stephanodiscaceae</taxon>
        <taxon>Cyclotella</taxon>
    </lineage>
</organism>
<evidence type="ECO:0008006" key="4">
    <source>
        <dbReference type="Google" id="ProtNLM"/>
    </source>
</evidence>
<feature type="chain" id="PRO_5044888471" description="Fe2OG dioxygenase domain-containing protein" evidence="1">
    <location>
        <begin position="17"/>
        <end position="411"/>
    </location>
</feature>
<evidence type="ECO:0000313" key="3">
    <source>
        <dbReference type="Proteomes" id="UP001530400"/>
    </source>
</evidence>
<name>A0ABD3NIB0_9STRA</name>
<reference evidence="2 3" key="1">
    <citation type="submission" date="2024-10" db="EMBL/GenBank/DDBJ databases">
        <title>Updated reference genomes for cyclostephanoid diatoms.</title>
        <authorList>
            <person name="Roberts W.R."/>
            <person name="Alverson A.J."/>
        </authorList>
    </citation>
    <scope>NUCLEOTIDE SEQUENCE [LARGE SCALE GENOMIC DNA]</scope>
    <source>
        <strain evidence="2 3">AJA010-31</strain>
    </source>
</reference>
<evidence type="ECO:0000256" key="1">
    <source>
        <dbReference type="SAM" id="SignalP"/>
    </source>
</evidence>
<keyword evidence="1" id="KW-0732">Signal</keyword>
<accession>A0ABD3NIB0</accession>
<dbReference type="EMBL" id="JALLPJ020001160">
    <property type="protein sequence ID" value="KAL3775274.1"/>
    <property type="molecule type" value="Genomic_DNA"/>
</dbReference>
<evidence type="ECO:0000313" key="2">
    <source>
        <dbReference type="EMBL" id="KAL3775274.1"/>
    </source>
</evidence>
<dbReference type="Proteomes" id="UP001530400">
    <property type="component" value="Unassembled WGS sequence"/>
</dbReference>
<sequence>MMTICLLFILIYPAAANEISIDANGSQHLSSLERARMLTVPTAKDVQNAEYEHASFWDDHGPLLHVAWKEWELTSLDKSTEPEFLNPQLSDAINEVFANPTNENEAAVQSQWRSTYLDANNKTKPLPEGVYATQLLTPSGISYIRGLLDQAAKSGIPTRRPNGMNRNGLILDYKVNGAVPTSPLMDVVEKEIIDSVVRPVGRLLFQHYVRCNDDVEYFAFTIRFDGVYDDDTAVFEDQVRDVELNEHRDASVITLNVNLNLPDEEYEGSDVYFREFPYSASGKDTLASASESKKSYEEYEGSDVYFREFPYSASGKDTLASASESKKSYVRFTPGMAIIHLGAHRHGSIAISSTENKYQRSARYNLVIWLFGEHGDVRITPYPKEEQMNAVERWHGCTSVGGMMSNIHNFV</sequence>
<protein>
    <recommendedName>
        <fullName evidence="4">Fe2OG dioxygenase domain-containing protein</fullName>
    </recommendedName>
</protein>
<feature type="signal peptide" evidence="1">
    <location>
        <begin position="1"/>
        <end position="16"/>
    </location>
</feature>